<evidence type="ECO:0000313" key="1">
    <source>
        <dbReference type="EMBL" id="VAW36664.1"/>
    </source>
</evidence>
<sequence length="76" mass="8311">MIYVDIKEDRRVFSRLALKDSALVMTSNFMGVINDLSLGGLAFSYCHKGALPVADTALEIIIAHDTFTMAAGQFEV</sequence>
<accession>A0A3B0VZ75</accession>
<evidence type="ECO:0008006" key="2">
    <source>
        <dbReference type="Google" id="ProtNLM"/>
    </source>
</evidence>
<protein>
    <recommendedName>
        <fullName evidence="2">PilZ domain-containing protein</fullName>
    </recommendedName>
</protein>
<proteinExistence type="predicted"/>
<gene>
    <name evidence="1" type="ORF">MNBD_DELTA03-1746</name>
</gene>
<dbReference type="SUPFAM" id="SSF141371">
    <property type="entry name" value="PilZ domain-like"/>
    <property type="match status" value="1"/>
</dbReference>
<dbReference type="AlphaFoldDB" id="A0A3B0VZ75"/>
<organism evidence="1">
    <name type="scientific">hydrothermal vent metagenome</name>
    <dbReference type="NCBI Taxonomy" id="652676"/>
    <lineage>
        <taxon>unclassified sequences</taxon>
        <taxon>metagenomes</taxon>
        <taxon>ecological metagenomes</taxon>
    </lineage>
</organism>
<dbReference type="EMBL" id="UOEX01000179">
    <property type="protein sequence ID" value="VAW36664.1"/>
    <property type="molecule type" value="Genomic_DNA"/>
</dbReference>
<feature type="non-terminal residue" evidence="1">
    <location>
        <position position="76"/>
    </location>
</feature>
<name>A0A3B0VZ75_9ZZZZ</name>
<reference evidence="1" key="1">
    <citation type="submission" date="2018-06" db="EMBL/GenBank/DDBJ databases">
        <authorList>
            <person name="Zhirakovskaya E."/>
        </authorList>
    </citation>
    <scope>NUCLEOTIDE SEQUENCE</scope>
</reference>